<comment type="caution">
    <text evidence="1">The sequence shown here is derived from an EMBL/GenBank/DDBJ whole genome shotgun (WGS) entry which is preliminary data.</text>
</comment>
<accession>A0A8S0UB97</accession>
<dbReference type="InterPro" id="IPR036770">
    <property type="entry name" value="Ankyrin_rpt-contain_sf"/>
</dbReference>
<dbReference type="AlphaFoldDB" id="A0A8S0UB97"/>
<evidence type="ECO:0000313" key="1">
    <source>
        <dbReference type="EMBL" id="CAA3016417.1"/>
    </source>
</evidence>
<dbReference type="Gramene" id="OE9A040453T1">
    <property type="protein sequence ID" value="OE9A040453C1"/>
    <property type="gene ID" value="OE9A040453"/>
</dbReference>
<gene>
    <name evidence="1" type="ORF">OLEA9_A040453</name>
</gene>
<dbReference type="Gene3D" id="1.25.40.20">
    <property type="entry name" value="Ankyrin repeat-containing domain"/>
    <property type="match status" value="1"/>
</dbReference>
<evidence type="ECO:0000313" key="2">
    <source>
        <dbReference type="Proteomes" id="UP000594638"/>
    </source>
</evidence>
<sequence length="222" mass="23767">MANVSTIQINGGNSTIQINRGNLDTNHLLDVDGSHQLNAQRPAAPPKGPAPTFFTGPEVNLNYYRPLHPAAKEGDWVTAKSFIDNDIAALTEVIPLQGMMALHVAASNSQSEFVEKMADLMPAAALNAQDKKGCTALHYASVGGGNCRCCHNNAFVEKNRALPLTTDIDGKTPLFFAANWGARKEMLWYLSTVTTDEHPSYAFTGPCSSSLILGIAVAGFYG</sequence>
<dbReference type="Proteomes" id="UP000594638">
    <property type="component" value="Unassembled WGS sequence"/>
</dbReference>
<dbReference type="Pfam" id="PF13857">
    <property type="entry name" value="Ank_5"/>
    <property type="match status" value="1"/>
</dbReference>
<dbReference type="EMBL" id="CACTIH010007615">
    <property type="protein sequence ID" value="CAA3016417.1"/>
    <property type="molecule type" value="Genomic_DNA"/>
</dbReference>
<dbReference type="InterPro" id="IPR002110">
    <property type="entry name" value="Ankyrin_rpt"/>
</dbReference>
<dbReference type="SUPFAM" id="SSF48403">
    <property type="entry name" value="Ankyrin repeat"/>
    <property type="match status" value="1"/>
</dbReference>
<name>A0A8S0UB97_OLEEU</name>
<dbReference type="PANTHER" id="PTHR24121:SF21">
    <property type="entry name" value="ANKYRIN REPEAT FAMILY PROTEIN"/>
    <property type="match status" value="1"/>
</dbReference>
<organism evidence="1 2">
    <name type="scientific">Olea europaea subsp. europaea</name>
    <dbReference type="NCBI Taxonomy" id="158383"/>
    <lineage>
        <taxon>Eukaryota</taxon>
        <taxon>Viridiplantae</taxon>
        <taxon>Streptophyta</taxon>
        <taxon>Embryophyta</taxon>
        <taxon>Tracheophyta</taxon>
        <taxon>Spermatophyta</taxon>
        <taxon>Magnoliopsida</taxon>
        <taxon>eudicotyledons</taxon>
        <taxon>Gunneridae</taxon>
        <taxon>Pentapetalae</taxon>
        <taxon>asterids</taxon>
        <taxon>lamiids</taxon>
        <taxon>Lamiales</taxon>
        <taxon>Oleaceae</taxon>
        <taxon>Oleeae</taxon>
        <taxon>Olea</taxon>
    </lineage>
</organism>
<dbReference type="PANTHER" id="PTHR24121">
    <property type="entry name" value="NO MECHANORECEPTOR POTENTIAL C, ISOFORM D-RELATED"/>
    <property type="match status" value="1"/>
</dbReference>
<proteinExistence type="predicted"/>
<keyword evidence="2" id="KW-1185">Reference proteome</keyword>
<protein>
    <submittedName>
        <fullName evidence="1">Uncharacterized protein</fullName>
    </submittedName>
</protein>
<dbReference type="OrthoDB" id="1925304at2759"/>
<reference evidence="1 2" key="1">
    <citation type="submission" date="2019-12" db="EMBL/GenBank/DDBJ databases">
        <authorList>
            <person name="Alioto T."/>
            <person name="Alioto T."/>
            <person name="Gomez Garrido J."/>
        </authorList>
    </citation>
    <scope>NUCLEOTIDE SEQUENCE [LARGE SCALE GENOMIC DNA]</scope>
</reference>